<protein>
    <submittedName>
        <fullName evidence="1">Uncharacterized protein</fullName>
    </submittedName>
</protein>
<dbReference type="Proteomes" id="UP000094764">
    <property type="component" value="Unassembled WGS sequence"/>
</dbReference>
<evidence type="ECO:0000313" key="2">
    <source>
        <dbReference type="Proteomes" id="UP000094764"/>
    </source>
</evidence>
<organism evidence="1 2">
    <name type="scientific">Enterococcus quebecensis</name>
    <dbReference type="NCBI Taxonomy" id="903983"/>
    <lineage>
        <taxon>Bacteria</taxon>
        <taxon>Bacillati</taxon>
        <taxon>Bacillota</taxon>
        <taxon>Bacilli</taxon>
        <taxon>Lactobacillales</taxon>
        <taxon>Enterococcaceae</taxon>
        <taxon>Enterococcus</taxon>
    </lineage>
</organism>
<sequence>MKINLEFDLFVEALSDKMEEGRHVFRGFFEYRFLHNENKLRLSSEVKLIIFTNKKITALVTIVTYRQLN</sequence>
<gene>
    <name evidence="1" type="ORF">BCR23_08645</name>
</gene>
<accession>A0A1E5GS49</accession>
<dbReference type="EMBL" id="MIKB01000015">
    <property type="protein sequence ID" value="OEG15526.1"/>
    <property type="molecule type" value="Genomic_DNA"/>
</dbReference>
<name>A0A1E5GS49_9ENTE</name>
<dbReference type="STRING" id="903983.BCR23_08645"/>
<evidence type="ECO:0000313" key="1">
    <source>
        <dbReference type="EMBL" id="OEG15526.1"/>
    </source>
</evidence>
<dbReference type="AlphaFoldDB" id="A0A1E5GS49"/>
<reference evidence="2" key="1">
    <citation type="submission" date="2016-09" db="EMBL/GenBank/DDBJ databases">
        <authorList>
            <person name="Gulvik C.A."/>
        </authorList>
    </citation>
    <scope>NUCLEOTIDE SEQUENCE [LARGE SCALE GENOMIC DNA]</scope>
    <source>
        <strain evidence="2">LMG 26306</strain>
    </source>
</reference>
<keyword evidence="2" id="KW-1185">Reference proteome</keyword>
<comment type="caution">
    <text evidence="1">The sequence shown here is derived from an EMBL/GenBank/DDBJ whole genome shotgun (WGS) entry which is preliminary data.</text>
</comment>
<proteinExistence type="predicted"/>